<keyword evidence="1" id="KW-0472">Membrane</keyword>
<feature type="transmembrane region" description="Helical" evidence="1">
    <location>
        <begin position="158"/>
        <end position="183"/>
    </location>
</feature>
<dbReference type="Proteomes" id="UP001497482">
    <property type="component" value="Chromosome 2"/>
</dbReference>
<dbReference type="InterPro" id="IPR021836">
    <property type="entry name" value="DUF3429"/>
</dbReference>
<dbReference type="PANTHER" id="PTHR15887">
    <property type="entry name" value="TRANSMEMBRANE PROTEIN 69"/>
    <property type="match status" value="1"/>
</dbReference>
<gene>
    <name evidence="2" type="ORF">KC01_LOCUS22492</name>
</gene>
<keyword evidence="1" id="KW-0812">Transmembrane</keyword>
<protein>
    <recommendedName>
        <fullName evidence="4">Transmembrane protein 69</fullName>
    </recommendedName>
</protein>
<proteinExistence type="predicted"/>
<organism evidence="2 3">
    <name type="scientific">Knipowitschia caucasica</name>
    <name type="common">Caucasian dwarf goby</name>
    <name type="synonym">Pomatoschistus caucasicus</name>
    <dbReference type="NCBI Taxonomy" id="637954"/>
    <lineage>
        <taxon>Eukaryota</taxon>
        <taxon>Metazoa</taxon>
        <taxon>Chordata</taxon>
        <taxon>Craniata</taxon>
        <taxon>Vertebrata</taxon>
        <taxon>Euteleostomi</taxon>
        <taxon>Actinopterygii</taxon>
        <taxon>Neopterygii</taxon>
        <taxon>Teleostei</taxon>
        <taxon>Neoteleostei</taxon>
        <taxon>Acanthomorphata</taxon>
        <taxon>Gobiaria</taxon>
        <taxon>Gobiiformes</taxon>
        <taxon>Gobioidei</taxon>
        <taxon>Gobiidae</taxon>
        <taxon>Gobiinae</taxon>
        <taxon>Knipowitschia</taxon>
    </lineage>
</organism>
<evidence type="ECO:0000256" key="1">
    <source>
        <dbReference type="SAM" id="Phobius"/>
    </source>
</evidence>
<evidence type="ECO:0000313" key="3">
    <source>
        <dbReference type="Proteomes" id="UP001497482"/>
    </source>
</evidence>
<feature type="transmembrane region" description="Helical" evidence="1">
    <location>
        <begin position="85"/>
        <end position="106"/>
    </location>
</feature>
<feature type="transmembrane region" description="Helical" evidence="1">
    <location>
        <begin position="204"/>
        <end position="224"/>
    </location>
</feature>
<name>A0AAV2KTJ1_KNICA</name>
<dbReference type="Pfam" id="PF11911">
    <property type="entry name" value="DUF3429"/>
    <property type="match status" value="1"/>
</dbReference>
<keyword evidence="1" id="KW-1133">Transmembrane helix</keyword>
<evidence type="ECO:0008006" key="4">
    <source>
        <dbReference type="Google" id="ProtNLM"/>
    </source>
</evidence>
<dbReference type="EMBL" id="OZ035824">
    <property type="protein sequence ID" value="CAL1593375.1"/>
    <property type="molecule type" value="Genomic_DNA"/>
</dbReference>
<keyword evidence="3" id="KW-1185">Reference proteome</keyword>
<evidence type="ECO:0000313" key="2">
    <source>
        <dbReference type="EMBL" id="CAL1593375.1"/>
    </source>
</evidence>
<dbReference type="PANTHER" id="PTHR15887:SF1">
    <property type="entry name" value="TRANSMEMBRANE PROTEIN 69"/>
    <property type="match status" value="1"/>
</dbReference>
<feature type="transmembrane region" description="Helical" evidence="1">
    <location>
        <begin position="118"/>
        <end position="138"/>
    </location>
</feature>
<accession>A0AAV2KTJ1</accession>
<dbReference type="AlphaFoldDB" id="A0AAV2KTJ1"/>
<reference evidence="2 3" key="1">
    <citation type="submission" date="2024-04" db="EMBL/GenBank/DDBJ databases">
        <authorList>
            <person name="Waldvogel A.-M."/>
            <person name="Schoenle A."/>
        </authorList>
    </citation>
    <scope>NUCLEOTIDE SEQUENCE [LARGE SCALE GENOMIC DNA]</scope>
</reference>
<sequence>MSHKFLLCVSSSQTHWASPCLSSSFLSPTQTLLPLKPSPVPPAHPRLTHSSPACLTKRPQPEPAPRELDLLRYDMKELFHGPKPALYLGFSGLLPFVCPSLFMAATEIYIPEVAFAQVAYGASILSFLGGVRWGFALPPGSPEKPDWLNLGNSVVPSLLAWVSLLLVQTIVPAAIMVIMGLGVALHYDLALLPTYPRWFKAMRAVLTIVATASLGATLLVYGAFPEKRLNDFFLNN</sequence>